<accession>A0AA45W470</accession>
<dbReference type="EMBL" id="FTOU01000005">
    <property type="protein sequence ID" value="SIS81740.1"/>
    <property type="molecule type" value="Genomic_DNA"/>
</dbReference>
<feature type="transmembrane region" description="Helical" evidence="1">
    <location>
        <begin position="153"/>
        <end position="173"/>
    </location>
</feature>
<evidence type="ECO:0000313" key="3">
    <source>
        <dbReference type="EMBL" id="WCR04156.1"/>
    </source>
</evidence>
<evidence type="ECO:0000256" key="1">
    <source>
        <dbReference type="SAM" id="Phobius"/>
    </source>
</evidence>
<dbReference type="InterPro" id="IPR011088">
    <property type="entry name" value="Phage_phiNM3_A0EWY4"/>
</dbReference>
<keyword evidence="1" id="KW-0812">Transmembrane</keyword>
<evidence type="ECO:0000313" key="2">
    <source>
        <dbReference type="EMBL" id="SIS81740.1"/>
    </source>
</evidence>
<dbReference type="AlphaFoldDB" id="A0AA45W470"/>
<dbReference type="EMBL" id="CP067140">
    <property type="protein sequence ID" value="WCR04156.1"/>
    <property type="molecule type" value="Genomic_DNA"/>
</dbReference>
<dbReference type="Pfam" id="PF07509">
    <property type="entry name" value="DUF1523"/>
    <property type="match status" value="1"/>
</dbReference>
<proteinExistence type="predicted"/>
<protein>
    <submittedName>
        <fullName evidence="3">DUF1523 family protein</fullName>
    </submittedName>
</protein>
<dbReference type="Proteomes" id="UP000186216">
    <property type="component" value="Unassembled WGS sequence"/>
</dbReference>
<reference evidence="2 4" key="1">
    <citation type="submission" date="2017-01" db="EMBL/GenBank/DDBJ databases">
        <authorList>
            <person name="Varghese N."/>
            <person name="Submissions S."/>
        </authorList>
    </citation>
    <scope>NUCLEOTIDE SEQUENCE [LARGE SCALE GENOMIC DNA]</scope>
    <source>
        <strain evidence="2 4">DSM 18447</strain>
    </source>
</reference>
<keyword evidence="5" id="KW-1185">Reference proteome</keyword>
<dbReference type="RefSeq" id="WP_076525430.1">
    <property type="nucleotide sequence ID" value="NZ_CP067140.1"/>
</dbReference>
<gene>
    <name evidence="3" type="ORF">JHX88_05265</name>
    <name evidence="2" type="ORF">SAMN05421772_105237</name>
</gene>
<evidence type="ECO:0000313" key="5">
    <source>
        <dbReference type="Proteomes" id="UP001215549"/>
    </source>
</evidence>
<reference evidence="3 5" key="2">
    <citation type="submission" date="2021-01" db="EMBL/GenBank/DDBJ databases">
        <title>Biogeographic distribution of Paracoccus.</title>
        <authorList>
            <person name="Hollensteiner J."/>
            <person name="Leineberger J."/>
            <person name="Brinkhoff T."/>
            <person name="Daniel R."/>
        </authorList>
    </citation>
    <scope>NUCLEOTIDE SEQUENCE [LARGE SCALE GENOMIC DNA]</scope>
    <source>
        <strain evidence="3 5">DSM 18447</strain>
    </source>
</reference>
<keyword evidence="1" id="KW-0472">Membrane</keyword>
<organism evidence="2 4">
    <name type="scientific">Paracoccus saliphilus</name>
    <dbReference type="NCBI Taxonomy" id="405559"/>
    <lineage>
        <taxon>Bacteria</taxon>
        <taxon>Pseudomonadati</taxon>
        <taxon>Pseudomonadota</taxon>
        <taxon>Alphaproteobacteria</taxon>
        <taxon>Rhodobacterales</taxon>
        <taxon>Paracoccaceae</taxon>
        <taxon>Paracoccus</taxon>
    </lineage>
</organism>
<evidence type="ECO:0000313" key="4">
    <source>
        <dbReference type="Proteomes" id="UP000186216"/>
    </source>
</evidence>
<sequence length="223" mass="25498">MYYIKVVLGVLLGVAVFMFLDYALPSKNTVRITNTYNRLTSVTSSNAIFYASEDTGTVENASGQRDVRFIDTVRPGGKVFVYRNEDTGWIWPPYLKYDSANLHSEATNLKSSGADPQWVSVTAYGWRIPWLTAYPNAIAIDTLSGPNERPRNWPAMIILGVLFLLLVLAWRMWAQFRQRTIDPAIQSVDDTWDDATDRVSSEVGEVRGRFRRWFDTFRGKPRK</sequence>
<name>A0AA45W470_9RHOB</name>
<dbReference type="Proteomes" id="UP001215549">
    <property type="component" value="Chromosome"/>
</dbReference>
<keyword evidence="1" id="KW-1133">Transmembrane helix</keyword>